<dbReference type="RefSeq" id="WP_145062518.1">
    <property type="nucleotide sequence ID" value="NZ_CP036263.1"/>
</dbReference>
<evidence type="ECO:0000256" key="6">
    <source>
        <dbReference type="ARBA" id="ARBA00023136"/>
    </source>
</evidence>
<evidence type="ECO:0000256" key="4">
    <source>
        <dbReference type="ARBA" id="ARBA00022692"/>
    </source>
</evidence>
<evidence type="ECO:0000259" key="8">
    <source>
        <dbReference type="Pfam" id="PF00482"/>
    </source>
</evidence>
<reference evidence="9 10" key="1">
    <citation type="submission" date="2019-02" db="EMBL/GenBank/DDBJ databases">
        <title>Deep-cultivation of Planctomycetes and their phenomic and genomic characterization uncovers novel biology.</title>
        <authorList>
            <person name="Wiegand S."/>
            <person name="Jogler M."/>
            <person name="Boedeker C."/>
            <person name="Pinto D."/>
            <person name="Vollmers J."/>
            <person name="Rivas-Marin E."/>
            <person name="Kohn T."/>
            <person name="Peeters S.H."/>
            <person name="Heuer A."/>
            <person name="Rast P."/>
            <person name="Oberbeckmann S."/>
            <person name="Bunk B."/>
            <person name="Jeske O."/>
            <person name="Meyerdierks A."/>
            <person name="Storesund J.E."/>
            <person name="Kallscheuer N."/>
            <person name="Luecker S."/>
            <person name="Lage O.M."/>
            <person name="Pohl T."/>
            <person name="Merkel B.J."/>
            <person name="Hornburger P."/>
            <person name="Mueller R.-W."/>
            <person name="Bruemmer F."/>
            <person name="Labrenz M."/>
            <person name="Spormann A.M."/>
            <person name="Op den Camp H."/>
            <person name="Overmann J."/>
            <person name="Amann R."/>
            <person name="Jetten M.S.M."/>
            <person name="Mascher T."/>
            <person name="Medema M.H."/>
            <person name="Devos D.P."/>
            <person name="Kaster A.-K."/>
            <person name="Ovreas L."/>
            <person name="Rohde M."/>
            <person name="Galperin M.Y."/>
            <person name="Jogler C."/>
        </authorList>
    </citation>
    <scope>NUCLEOTIDE SEQUENCE [LARGE SCALE GENOMIC DNA]</scope>
    <source>
        <strain evidence="9 10">HG15A2</strain>
    </source>
</reference>
<feature type="domain" description="Type II secretion system protein GspF" evidence="8">
    <location>
        <begin position="241"/>
        <end position="362"/>
    </location>
</feature>
<dbReference type="InterPro" id="IPR042094">
    <property type="entry name" value="T2SS_GspF_sf"/>
</dbReference>
<dbReference type="PANTHER" id="PTHR30012">
    <property type="entry name" value="GENERAL SECRETION PATHWAY PROTEIN"/>
    <property type="match status" value="1"/>
</dbReference>
<evidence type="ECO:0000256" key="1">
    <source>
        <dbReference type="ARBA" id="ARBA00004651"/>
    </source>
</evidence>
<evidence type="ECO:0000256" key="7">
    <source>
        <dbReference type="SAM" id="Phobius"/>
    </source>
</evidence>
<feature type="domain" description="Type II secretion system protein GspF" evidence="8">
    <location>
        <begin position="44"/>
        <end position="162"/>
    </location>
</feature>
<evidence type="ECO:0000256" key="5">
    <source>
        <dbReference type="ARBA" id="ARBA00022989"/>
    </source>
</evidence>
<dbReference type="OrthoDB" id="289349at2"/>
<keyword evidence="10" id="KW-1185">Reference proteome</keyword>
<keyword evidence="4 7" id="KW-0812">Transmembrane</keyword>
<evidence type="ECO:0000256" key="3">
    <source>
        <dbReference type="ARBA" id="ARBA00022475"/>
    </source>
</evidence>
<keyword evidence="6 7" id="KW-0472">Membrane</keyword>
<dbReference type="AlphaFoldDB" id="A0A517N0Y8"/>
<dbReference type="PRINTS" id="PR00812">
    <property type="entry name" value="BCTERIALGSPF"/>
</dbReference>
<gene>
    <name evidence="9" type="primary">epsF_5</name>
    <name evidence="9" type="ORF">HG15A2_41350</name>
</gene>
<dbReference type="EMBL" id="CP036263">
    <property type="protein sequence ID" value="QDT00793.1"/>
    <property type="molecule type" value="Genomic_DNA"/>
</dbReference>
<protein>
    <submittedName>
        <fullName evidence="9">Type II secretion system protein F</fullName>
    </submittedName>
</protein>
<evidence type="ECO:0000313" key="9">
    <source>
        <dbReference type="EMBL" id="QDT00793.1"/>
    </source>
</evidence>
<dbReference type="PANTHER" id="PTHR30012:SF0">
    <property type="entry name" value="TYPE II SECRETION SYSTEM PROTEIN F-RELATED"/>
    <property type="match status" value="1"/>
</dbReference>
<dbReference type="KEGG" id="amob:HG15A2_41350"/>
<feature type="transmembrane region" description="Helical" evidence="7">
    <location>
        <begin position="142"/>
        <end position="165"/>
    </location>
</feature>
<keyword evidence="3" id="KW-1003">Cell membrane</keyword>
<dbReference type="InterPro" id="IPR018076">
    <property type="entry name" value="T2SS_GspF_dom"/>
</dbReference>
<comment type="subcellular location">
    <subcellularLocation>
        <location evidence="1">Cell membrane</location>
        <topology evidence="1">Multi-pass membrane protein</topology>
    </subcellularLocation>
</comment>
<dbReference type="Pfam" id="PF00482">
    <property type="entry name" value="T2SSF"/>
    <property type="match status" value="2"/>
</dbReference>
<feature type="transmembrane region" description="Helical" evidence="7">
    <location>
        <begin position="335"/>
        <end position="360"/>
    </location>
</feature>
<dbReference type="Gene3D" id="1.20.81.30">
    <property type="entry name" value="Type II secretion system (T2SS), domain F"/>
    <property type="match status" value="2"/>
</dbReference>
<dbReference type="Proteomes" id="UP000319852">
    <property type="component" value="Chromosome"/>
</dbReference>
<accession>A0A517N0Y8</accession>
<feature type="transmembrane region" description="Helical" evidence="7">
    <location>
        <begin position="185"/>
        <end position="211"/>
    </location>
</feature>
<proteinExistence type="inferred from homology"/>
<comment type="similarity">
    <text evidence="2">Belongs to the GSP F family.</text>
</comment>
<dbReference type="InterPro" id="IPR003004">
    <property type="entry name" value="GspF/PilC"/>
</dbReference>
<sequence>MSELFPTFARFFGRSDLPAWPWSRWTSTPWWPADTLASKQQGLLRILSAGLAERLELAPLVESFAKEHRGRYRRRLYRLAQRLNTGTPLPDALEQTPGTLSDEQSLAVRFGMQSGTIAEVFDGLTDQSDQTIRQVGHRLRQIGAYMTLLGVFLLLVLSFLVVKIFPQFHAILRDFYLEGTESFHLLNRIANLAIQLTPLLIVVLLLGVWLTRAKWPRRFFRRHVVTRLFKPIRQLRSGSLLNLLAIAHQAGRPLPGTLSTLARYHYDSWVRQRLLFVRNEVEQGANLWQSLATARLLSPAESRALQHTTTTDSTVWTLRHLADWKESRVAQRLDAYLDALLPCVVLLMAAAVLFVALATMTPLYQLIEMLG</sequence>
<dbReference type="GO" id="GO:0005886">
    <property type="term" value="C:plasma membrane"/>
    <property type="evidence" value="ECO:0007669"/>
    <property type="project" value="UniProtKB-SubCell"/>
</dbReference>
<evidence type="ECO:0000313" key="10">
    <source>
        <dbReference type="Proteomes" id="UP000319852"/>
    </source>
</evidence>
<name>A0A517N0Y8_9BACT</name>
<evidence type="ECO:0000256" key="2">
    <source>
        <dbReference type="ARBA" id="ARBA00005745"/>
    </source>
</evidence>
<organism evidence="9 10">
    <name type="scientific">Adhaeretor mobilis</name>
    <dbReference type="NCBI Taxonomy" id="1930276"/>
    <lineage>
        <taxon>Bacteria</taxon>
        <taxon>Pseudomonadati</taxon>
        <taxon>Planctomycetota</taxon>
        <taxon>Planctomycetia</taxon>
        <taxon>Pirellulales</taxon>
        <taxon>Lacipirellulaceae</taxon>
        <taxon>Adhaeretor</taxon>
    </lineage>
</organism>
<keyword evidence="5 7" id="KW-1133">Transmembrane helix</keyword>